<evidence type="ECO:0000313" key="1">
    <source>
        <dbReference type="EMBL" id="KXK26978.1"/>
    </source>
</evidence>
<protein>
    <recommendedName>
        <fullName evidence="3">FemAB family protein</fullName>
    </recommendedName>
</protein>
<dbReference type="Gene3D" id="3.40.630.30">
    <property type="match status" value="1"/>
</dbReference>
<gene>
    <name evidence="1" type="ORF">TR69_WS6001001002</name>
</gene>
<dbReference type="InterPro" id="IPR003447">
    <property type="entry name" value="FEMABX"/>
</dbReference>
<dbReference type="PROSITE" id="PS51191">
    <property type="entry name" value="FEMABX"/>
    <property type="match status" value="1"/>
</dbReference>
<evidence type="ECO:0008006" key="3">
    <source>
        <dbReference type="Google" id="ProtNLM"/>
    </source>
</evidence>
<dbReference type="STRING" id="1617426.TR69_WS6001001002"/>
<name>A0A136LZ95_9BACT</name>
<dbReference type="SUPFAM" id="SSF55729">
    <property type="entry name" value="Acyl-CoA N-acyltransferases (Nat)"/>
    <property type="match status" value="1"/>
</dbReference>
<accession>A0A136LZ95</accession>
<reference evidence="1 2" key="1">
    <citation type="submission" date="2015-02" db="EMBL/GenBank/DDBJ databases">
        <title>Improved understanding of the partial-nitritation anammox process through 23 genomes representing the majority of the microbial community.</title>
        <authorList>
            <person name="Speth D.R."/>
            <person name="In T Zandt M."/>
            <person name="Guerrero Cruz S."/>
            <person name="Jetten M.S."/>
            <person name="Dutilh B.E."/>
        </authorList>
    </citation>
    <scope>NUCLEOTIDE SEQUENCE [LARGE SCALE GENOMIC DNA]</scope>
    <source>
        <strain evidence="1">OLB20</strain>
    </source>
</reference>
<dbReference type="InterPro" id="IPR016181">
    <property type="entry name" value="Acyl_CoA_acyltransferase"/>
</dbReference>
<dbReference type="AlphaFoldDB" id="A0A136LZ95"/>
<dbReference type="GO" id="GO:0016755">
    <property type="term" value="F:aminoacyltransferase activity"/>
    <property type="evidence" value="ECO:0007669"/>
    <property type="project" value="InterPro"/>
</dbReference>
<dbReference type="GO" id="GO:0044038">
    <property type="term" value="P:cell wall macromolecule biosynthetic process"/>
    <property type="evidence" value="ECO:0007669"/>
    <property type="project" value="InterPro"/>
</dbReference>
<evidence type="ECO:0000313" key="2">
    <source>
        <dbReference type="Proteomes" id="UP000070457"/>
    </source>
</evidence>
<organism evidence="1 2">
    <name type="scientific">candidate division WS6 bacterium OLB20</name>
    <dbReference type="NCBI Taxonomy" id="1617426"/>
    <lineage>
        <taxon>Bacteria</taxon>
        <taxon>Candidatus Dojkabacteria</taxon>
    </lineage>
</organism>
<dbReference type="EMBL" id="JYNZ01000003">
    <property type="protein sequence ID" value="KXK26978.1"/>
    <property type="molecule type" value="Genomic_DNA"/>
</dbReference>
<sequence>MDLKITDNLEEYDAAWKLTQGHVLQHSAWGEVKRPGWEPLRFIIRLDDEIIAVLQVLIRQTAGVRIGYSPKASLPLLHFER</sequence>
<proteinExistence type="predicted"/>
<comment type="caution">
    <text evidence="1">The sequence shown here is derived from an EMBL/GenBank/DDBJ whole genome shotgun (WGS) entry which is preliminary data.</text>
</comment>
<dbReference type="Proteomes" id="UP000070457">
    <property type="component" value="Unassembled WGS sequence"/>
</dbReference>